<reference evidence="2" key="1">
    <citation type="journal article" date="2019" name="Int. J. Syst. Evol. Microbiol.">
        <title>The Global Catalogue of Microorganisms (GCM) 10K type strain sequencing project: providing services to taxonomists for standard genome sequencing and annotation.</title>
        <authorList>
            <consortium name="The Broad Institute Genomics Platform"/>
            <consortium name="The Broad Institute Genome Sequencing Center for Infectious Disease"/>
            <person name="Wu L."/>
            <person name="Ma J."/>
        </authorList>
    </citation>
    <scope>NUCLEOTIDE SEQUENCE [LARGE SCALE GENOMIC DNA]</scope>
    <source>
        <strain evidence="2">KCTC 12848</strain>
    </source>
</reference>
<proteinExistence type="predicted"/>
<dbReference type="EMBL" id="JBHUJD010000009">
    <property type="protein sequence ID" value="MFD2310542.1"/>
    <property type="molecule type" value="Genomic_DNA"/>
</dbReference>
<gene>
    <name evidence="1" type="ORF">ACFSKX_08955</name>
</gene>
<name>A0ABW5EBA3_9GAMM</name>
<keyword evidence="2" id="KW-1185">Reference proteome</keyword>
<comment type="caution">
    <text evidence="1">The sequence shown here is derived from an EMBL/GenBank/DDBJ whole genome shotgun (WGS) entry which is preliminary data.</text>
</comment>
<accession>A0ABW5EBA3</accession>
<dbReference type="RefSeq" id="WP_265722898.1">
    <property type="nucleotide sequence ID" value="NZ_JAPIVK010000031.1"/>
</dbReference>
<evidence type="ECO:0000313" key="1">
    <source>
        <dbReference type="EMBL" id="MFD2310542.1"/>
    </source>
</evidence>
<evidence type="ECO:0000313" key="2">
    <source>
        <dbReference type="Proteomes" id="UP001597425"/>
    </source>
</evidence>
<dbReference type="Proteomes" id="UP001597425">
    <property type="component" value="Unassembled WGS sequence"/>
</dbReference>
<sequence length="78" mass="8178">MPSSSAGTLPGLVTVRYGGAENPLVPLPTRTTMIRAARPEDAGQIMEKVAHFKAAGHKVGRWIDVGCWQGLLGPGAPE</sequence>
<evidence type="ECO:0008006" key="3">
    <source>
        <dbReference type="Google" id="ProtNLM"/>
    </source>
</evidence>
<organism evidence="1 2">
    <name type="scientific">Microbulbifer halophilus</name>
    <dbReference type="NCBI Taxonomy" id="453963"/>
    <lineage>
        <taxon>Bacteria</taxon>
        <taxon>Pseudomonadati</taxon>
        <taxon>Pseudomonadota</taxon>
        <taxon>Gammaproteobacteria</taxon>
        <taxon>Cellvibrionales</taxon>
        <taxon>Microbulbiferaceae</taxon>
        <taxon>Microbulbifer</taxon>
    </lineage>
</organism>
<protein>
    <recommendedName>
        <fullName evidence="3">GNAT family N-acetyltransferase</fullName>
    </recommendedName>
</protein>